<feature type="compositionally biased region" description="Acidic residues" evidence="1">
    <location>
        <begin position="74"/>
        <end position="90"/>
    </location>
</feature>
<protein>
    <submittedName>
        <fullName evidence="2">Uncharacterized protein</fullName>
    </submittedName>
</protein>
<proteinExistence type="predicted"/>
<gene>
    <name evidence="2" type="primary">orf309</name>
</gene>
<evidence type="ECO:0000256" key="1">
    <source>
        <dbReference type="SAM" id="MobiDB-lite"/>
    </source>
</evidence>
<feature type="compositionally biased region" description="Basic and acidic residues" evidence="1">
    <location>
        <begin position="214"/>
        <end position="227"/>
    </location>
</feature>
<name>S6B1E9_9CAUD</name>
<organism evidence="2 3">
    <name type="scientific">Bacillus phage phiNIT1</name>
    <dbReference type="NCBI Taxonomy" id="207656"/>
    <lineage>
        <taxon>Viruses</taxon>
        <taxon>Duplodnaviria</taxon>
        <taxon>Heunggongvirae</taxon>
        <taxon>Uroviricota</taxon>
        <taxon>Caudoviricetes</taxon>
        <taxon>Herelleviridae</taxon>
        <taxon>Bastillevirinae</taxon>
        <taxon>Nitunavirus</taxon>
        <taxon>Nitunavirus NIT1</taxon>
    </lineage>
</organism>
<evidence type="ECO:0000313" key="3">
    <source>
        <dbReference type="Proteomes" id="UP000014701"/>
    </source>
</evidence>
<feature type="compositionally biased region" description="Basic and acidic residues" evidence="1">
    <location>
        <begin position="47"/>
        <end position="58"/>
    </location>
</feature>
<keyword evidence="3" id="KW-1185">Reference proteome</keyword>
<feature type="region of interest" description="Disordered" evidence="1">
    <location>
        <begin position="1"/>
        <end position="152"/>
    </location>
</feature>
<dbReference type="OrthoDB" id="23515at10239"/>
<feature type="region of interest" description="Disordered" evidence="1">
    <location>
        <begin position="196"/>
        <end position="253"/>
    </location>
</feature>
<dbReference type="EMBL" id="AP013029">
    <property type="protein sequence ID" value="BAN59559.1"/>
    <property type="molecule type" value="Genomic_DNA"/>
</dbReference>
<feature type="compositionally biased region" description="Basic and acidic residues" evidence="1">
    <location>
        <begin position="91"/>
        <end position="143"/>
    </location>
</feature>
<sequence>MGKQSFSKLTEDLEKMNEQVSKSEEAADAESKLAEDGLTVEPVAGKVSDEGSDPVKEEPAEEPEVVEVTPEQPAPEEESPEDEPKEDEPQEDKSSEDDKGDDEPVSKADEKEEKEDKKEDKKKESKDGKKEEKKDEDVKKSESDEISVSGSEILGAFESIVKSFSSLKEQQNGLEGRLSSIEKSITDLMNLVVKSEDEEVKEDKEKEEVEEAEQVEKSSPDLSEGKAETFISKSTEGNVSVPEATQEEEVEEAPFNPYAHIGTATDYYIQHASEWDIGQQSSFREAIHRVKRGQPTQADIALFKEIVEN</sequence>
<dbReference type="RefSeq" id="YP_008318327.1">
    <property type="nucleotide sequence ID" value="NC_021856.1"/>
</dbReference>
<feature type="compositionally biased region" description="Basic and acidic residues" evidence="1">
    <location>
        <begin position="9"/>
        <end position="35"/>
    </location>
</feature>
<evidence type="ECO:0000313" key="2">
    <source>
        <dbReference type="EMBL" id="BAN59559.1"/>
    </source>
</evidence>
<dbReference type="Proteomes" id="UP000014701">
    <property type="component" value="Segment"/>
</dbReference>
<dbReference type="GeneID" id="16511583"/>
<dbReference type="KEGG" id="vg:16511583"/>
<accession>S6B1E9</accession>
<reference evidence="2 3" key="1">
    <citation type="submission" date="2013-02" db="EMBL/GenBank/DDBJ databases">
        <title>phiNIT1 genome sequensing.</title>
        <authorList>
            <person name="Ozaki T."/>
            <person name="Kaneko J."/>
        </authorList>
    </citation>
    <scope>NUCLEOTIDE SEQUENCE [LARGE SCALE GENOMIC DNA]</scope>
    <source>
        <strain evidence="2">PhiNIT1</strain>
    </source>
</reference>